<name>A0A921AY63_9BACT</name>
<dbReference type="GO" id="GO:0120010">
    <property type="term" value="P:intermembrane phospholipid transfer"/>
    <property type="evidence" value="ECO:0007669"/>
    <property type="project" value="TreeGrafter"/>
</dbReference>
<feature type="chain" id="PRO_5036719720" evidence="3">
    <location>
        <begin position="23"/>
        <end position="283"/>
    </location>
</feature>
<dbReference type="PANTHER" id="PTHR30035:SF3">
    <property type="entry name" value="INTERMEMBRANE PHOSPHOLIPID TRANSPORT SYSTEM LIPOPROTEIN MLAA"/>
    <property type="match status" value="1"/>
</dbReference>
<feature type="signal peptide" evidence="3">
    <location>
        <begin position="1"/>
        <end position="22"/>
    </location>
</feature>
<organism evidence="4 5">
    <name type="scientific">Mailhella massiliensis</name>
    <dbReference type="NCBI Taxonomy" id="1903261"/>
    <lineage>
        <taxon>Bacteria</taxon>
        <taxon>Pseudomonadati</taxon>
        <taxon>Thermodesulfobacteriota</taxon>
        <taxon>Desulfovibrionia</taxon>
        <taxon>Desulfovibrionales</taxon>
        <taxon>Desulfovibrionaceae</taxon>
        <taxon>Mailhella</taxon>
    </lineage>
</organism>
<comment type="caution">
    <text evidence="4">The sequence shown here is derived from an EMBL/GenBank/DDBJ whole genome shotgun (WGS) entry which is preliminary data.</text>
</comment>
<dbReference type="RefSeq" id="WP_304124032.1">
    <property type="nucleotide sequence ID" value="NZ_DYZA01000239.1"/>
</dbReference>
<protein>
    <submittedName>
        <fullName evidence="4">VacJ family lipoprotein</fullName>
    </submittedName>
</protein>
<accession>A0A921AY63</accession>
<evidence type="ECO:0000256" key="3">
    <source>
        <dbReference type="SAM" id="SignalP"/>
    </source>
</evidence>
<dbReference type="GO" id="GO:0016020">
    <property type="term" value="C:membrane"/>
    <property type="evidence" value="ECO:0007669"/>
    <property type="project" value="InterPro"/>
</dbReference>
<keyword evidence="2 3" id="KW-0732">Signal</keyword>
<reference evidence="4" key="2">
    <citation type="submission" date="2021-09" db="EMBL/GenBank/DDBJ databases">
        <authorList>
            <person name="Gilroy R."/>
        </authorList>
    </citation>
    <scope>NUCLEOTIDE SEQUENCE</scope>
    <source>
        <strain evidence="4">ChiGjej2B2-19336</strain>
    </source>
</reference>
<dbReference type="Proteomes" id="UP000698963">
    <property type="component" value="Unassembled WGS sequence"/>
</dbReference>
<dbReference type="InterPro" id="IPR007428">
    <property type="entry name" value="MlaA"/>
</dbReference>
<dbReference type="PANTHER" id="PTHR30035">
    <property type="entry name" value="LIPOPROTEIN VACJ-RELATED"/>
    <property type="match status" value="1"/>
</dbReference>
<evidence type="ECO:0000256" key="1">
    <source>
        <dbReference type="ARBA" id="ARBA00010634"/>
    </source>
</evidence>
<evidence type="ECO:0000256" key="2">
    <source>
        <dbReference type="ARBA" id="ARBA00022729"/>
    </source>
</evidence>
<dbReference type="Pfam" id="PF04333">
    <property type="entry name" value="MlaA"/>
    <property type="match status" value="1"/>
</dbReference>
<dbReference type="PROSITE" id="PS51257">
    <property type="entry name" value="PROKAR_LIPOPROTEIN"/>
    <property type="match status" value="1"/>
</dbReference>
<dbReference type="EMBL" id="DYZA01000239">
    <property type="protein sequence ID" value="HJD98288.1"/>
    <property type="molecule type" value="Genomic_DNA"/>
</dbReference>
<gene>
    <name evidence="4" type="ORF">K8W16_11670</name>
</gene>
<dbReference type="PRINTS" id="PR01805">
    <property type="entry name" value="VACJLIPOPROT"/>
</dbReference>
<dbReference type="AlphaFoldDB" id="A0A921AY63"/>
<proteinExistence type="inferred from homology"/>
<reference evidence="4" key="1">
    <citation type="journal article" date="2021" name="PeerJ">
        <title>Extensive microbial diversity within the chicken gut microbiome revealed by metagenomics and culture.</title>
        <authorList>
            <person name="Gilroy R."/>
            <person name="Ravi A."/>
            <person name="Getino M."/>
            <person name="Pursley I."/>
            <person name="Horton D.L."/>
            <person name="Alikhan N.F."/>
            <person name="Baker D."/>
            <person name="Gharbi K."/>
            <person name="Hall N."/>
            <person name="Watson M."/>
            <person name="Adriaenssens E.M."/>
            <person name="Foster-Nyarko E."/>
            <person name="Jarju S."/>
            <person name="Secka A."/>
            <person name="Antonio M."/>
            <person name="Oren A."/>
            <person name="Chaudhuri R.R."/>
            <person name="La Ragione R."/>
            <person name="Hildebrand F."/>
            <person name="Pallen M.J."/>
        </authorList>
    </citation>
    <scope>NUCLEOTIDE SEQUENCE</scope>
    <source>
        <strain evidence="4">ChiGjej2B2-19336</strain>
    </source>
</reference>
<sequence>MQRLLFAALLALALALGTACSAKHDVSPSAETEISAPAEASGNASGEEDYGGLDDYDDFSEEDAALQHDPLEGWNRFWFHVNDWFLQYIVKPLHKGYAFIVPEAIRSGISNFAHNVAFPVRMANSLLQGEFAQAGVEFDRSLVNFMVSLGFADVASQSKPLYPYRPETENFDYTLGVWGVPDGPYFIIPFLGPSTVRGAVGETGDIFMKPQDYILDWEVTTASSVFFAFNNADSLYKAYDQITESALEPYVALRNAYLTMRRNQQLNLTLSSTVQDKVPDVEE</sequence>
<comment type="similarity">
    <text evidence="1">Belongs to the MlaA family.</text>
</comment>
<keyword evidence="4" id="KW-0449">Lipoprotein</keyword>
<evidence type="ECO:0000313" key="4">
    <source>
        <dbReference type="EMBL" id="HJD98288.1"/>
    </source>
</evidence>
<evidence type="ECO:0000313" key="5">
    <source>
        <dbReference type="Proteomes" id="UP000698963"/>
    </source>
</evidence>